<name>A0ABY5MA24_9ACTN</name>
<evidence type="ECO:0000313" key="3">
    <source>
        <dbReference type="EMBL" id="UUP13814.1"/>
    </source>
</evidence>
<feature type="domain" description="Activator of Hsp90 ATPase homologue 1/2-like C-terminal" evidence="2">
    <location>
        <begin position="25"/>
        <end position="156"/>
    </location>
</feature>
<proteinExistence type="inferred from homology"/>
<dbReference type="EMBL" id="CP102173">
    <property type="protein sequence ID" value="UUP13814.1"/>
    <property type="molecule type" value="Genomic_DNA"/>
</dbReference>
<evidence type="ECO:0000313" key="4">
    <source>
        <dbReference type="Proteomes" id="UP001316184"/>
    </source>
</evidence>
<sequence>MGTTRNDVTINDEGTHAITIVREFDHPVDKVFRAMTQPELIARWIGPYGYDNVEVTNDAAHGGTWTLVQRNDDGEHRFRGVFHGDATPELTLRTFEWLGLPGHVSFESQRIEDLGDGRSRSHVTSVFMTAEDRDGMRASGMDHGVIEGYQRLDDVLAQM</sequence>
<comment type="similarity">
    <text evidence="1">Belongs to the AHA1 family.</text>
</comment>
<protein>
    <submittedName>
        <fullName evidence="3">SRPBCC domain-containing protein</fullName>
    </submittedName>
</protein>
<dbReference type="SUPFAM" id="SSF55961">
    <property type="entry name" value="Bet v1-like"/>
    <property type="match status" value="1"/>
</dbReference>
<accession>A0ABY5MA24</accession>
<dbReference type="InterPro" id="IPR013538">
    <property type="entry name" value="ASHA1/2-like_C"/>
</dbReference>
<dbReference type="Gene3D" id="3.30.530.20">
    <property type="match status" value="1"/>
</dbReference>
<organism evidence="3 4">
    <name type="scientific">Aeromicrobium wangtongii</name>
    <dbReference type="NCBI Taxonomy" id="2969247"/>
    <lineage>
        <taxon>Bacteria</taxon>
        <taxon>Bacillati</taxon>
        <taxon>Actinomycetota</taxon>
        <taxon>Actinomycetes</taxon>
        <taxon>Propionibacteriales</taxon>
        <taxon>Nocardioidaceae</taxon>
        <taxon>Aeromicrobium</taxon>
    </lineage>
</organism>
<dbReference type="InterPro" id="IPR023393">
    <property type="entry name" value="START-like_dom_sf"/>
</dbReference>
<dbReference type="RefSeq" id="WP_232402710.1">
    <property type="nucleotide sequence ID" value="NZ_CP102173.1"/>
</dbReference>
<keyword evidence="4" id="KW-1185">Reference proteome</keyword>
<dbReference type="Proteomes" id="UP001316184">
    <property type="component" value="Chromosome"/>
</dbReference>
<dbReference type="Pfam" id="PF08327">
    <property type="entry name" value="AHSA1"/>
    <property type="match status" value="1"/>
</dbReference>
<evidence type="ECO:0000259" key="2">
    <source>
        <dbReference type="Pfam" id="PF08327"/>
    </source>
</evidence>
<reference evidence="3 4" key="1">
    <citation type="submission" date="2022-08" db="EMBL/GenBank/DDBJ databases">
        <title>novel species in genus Aeromicrobium.</title>
        <authorList>
            <person name="Ye L."/>
        </authorList>
    </citation>
    <scope>NUCLEOTIDE SEQUENCE [LARGE SCALE GENOMIC DNA]</scope>
    <source>
        <strain evidence="4">zg-Y1379</strain>
    </source>
</reference>
<evidence type="ECO:0000256" key="1">
    <source>
        <dbReference type="ARBA" id="ARBA00006817"/>
    </source>
</evidence>
<gene>
    <name evidence="3" type="ORF">NQV15_00440</name>
</gene>